<sequence length="206" mass="22559">MGALRTGLPSPAMVLETWPIVVIDIKDCFFNIYLHPNDTRMFAFTISSVNAAEPSKRVRSKMSTILLHKNPSRKSPHWMGVIGGRGLMLRSFIPGRRGFFVFGLILTLINIVVLTQPYPNEQLDQKDSPSGVVVRSAPPIPTWVNDSHDFCTGSPPPLAMWNSVADHATAAVEHKPLVDIPASNSVIADFVFQQLQPSASGVWATG</sequence>
<evidence type="ECO:0000256" key="4">
    <source>
        <dbReference type="ARBA" id="ARBA00022759"/>
    </source>
</evidence>
<evidence type="ECO:0000313" key="9">
    <source>
        <dbReference type="Proteomes" id="UP001145742"/>
    </source>
</evidence>
<dbReference type="SUPFAM" id="SSF56672">
    <property type="entry name" value="DNA/RNA polymerases"/>
    <property type="match status" value="1"/>
</dbReference>
<keyword evidence="3" id="KW-0540">Nuclease</keyword>
<proteinExistence type="predicted"/>
<gene>
    <name evidence="8" type="ORF">WISP_61218</name>
</gene>
<dbReference type="PANTHER" id="PTHR41694">
    <property type="entry name" value="ENDOGENOUS RETROVIRUS GROUP K MEMBER POL PROTEIN"/>
    <property type="match status" value="1"/>
</dbReference>
<dbReference type="EMBL" id="WHWB01033704">
    <property type="protein sequence ID" value="KAJ7418041.1"/>
    <property type="molecule type" value="Genomic_DNA"/>
</dbReference>
<keyword evidence="2" id="KW-0548">Nucleotidyltransferase</keyword>
<keyword evidence="1" id="KW-0808">Transferase</keyword>
<dbReference type="PANTHER" id="PTHR41694:SF3">
    <property type="entry name" value="RNA-DIRECTED DNA POLYMERASE-RELATED"/>
    <property type="match status" value="1"/>
</dbReference>
<feature type="transmembrane region" description="Helical" evidence="7">
    <location>
        <begin position="98"/>
        <end position="118"/>
    </location>
</feature>
<evidence type="ECO:0000313" key="8">
    <source>
        <dbReference type="EMBL" id="KAJ7418041.1"/>
    </source>
</evidence>
<dbReference type="Proteomes" id="UP001145742">
    <property type="component" value="Unassembled WGS sequence"/>
</dbReference>
<keyword evidence="4" id="KW-0255">Endonuclease</keyword>
<dbReference type="Gene3D" id="3.10.10.10">
    <property type="entry name" value="HIV Type 1 Reverse Transcriptase, subunit A, domain 1"/>
    <property type="match status" value="1"/>
</dbReference>
<evidence type="ECO:0000256" key="7">
    <source>
        <dbReference type="SAM" id="Phobius"/>
    </source>
</evidence>
<evidence type="ECO:0000256" key="3">
    <source>
        <dbReference type="ARBA" id="ARBA00022722"/>
    </source>
</evidence>
<dbReference type="InterPro" id="IPR043128">
    <property type="entry name" value="Rev_trsase/Diguanyl_cyclase"/>
</dbReference>
<evidence type="ECO:0000256" key="2">
    <source>
        <dbReference type="ARBA" id="ARBA00022695"/>
    </source>
</evidence>
<accession>A0ABQ9DB62</accession>
<keyword evidence="7" id="KW-0812">Transmembrane</keyword>
<name>A0ABQ9DB62_9PASS</name>
<keyword evidence="7" id="KW-0472">Membrane</keyword>
<reference evidence="8" key="1">
    <citation type="submission" date="2019-10" db="EMBL/GenBank/DDBJ databases">
        <authorList>
            <person name="Soares A.E.R."/>
            <person name="Aleixo A."/>
            <person name="Schneider P."/>
            <person name="Miyaki C.Y."/>
            <person name="Schneider M.P."/>
            <person name="Mello C."/>
            <person name="Vasconcelos A.T.R."/>
        </authorList>
    </citation>
    <scope>NUCLEOTIDE SEQUENCE</scope>
    <source>
        <tissue evidence="8">Muscle</tissue>
    </source>
</reference>
<keyword evidence="5" id="KW-0378">Hydrolase</keyword>
<comment type="caution">
    <text evidence="8">The sequence shown here is derived from an EMBL/GenBank/DDBJ whole genome shotgun (WGS) entry which is preliminary data.</text>
</comment>
<dbReference type="Gene3D" id="3.30.70.270">
    <property type="match status" value="1"/>
</dbReference>
<keyword evidence="9" id="KW-1185">Reference proteome</keyword>
<evidence type="ECO:0000256" key="1">
    <source>
        <dbReference type="ARBA" id="ARBA00022679"/>
    </source>
</evidence>
<evidence type="ECO:0000256" key="5">
    <source>
        <dbReference type="ARBA" id="ARBA00022801"/>
    </source>
</evidence>
<keyword evidence="7" id="KW-1133">Transmembrane helix</keyword>
<keyword evidence="6" id="KW-0695">RNA-directed DNA polymerase</keyword>
<protein>
    <submittedName>
        <fullName evidence="8">Uncharacterized protein</fullName>
    </submittedName>
</protein>
<dbReference type="InterPro" id="IPR043502">
    <property type="entry name" value="DNA/RNA_pol_sf"/>
</dbReference>
<organism evidence="8 9">
    <name type="scientific">Willisornis vidua</name>
    <name type="common">Xingu scale-backed antbird</name>
    <dbReference type="NCBI Taxonomy" id="1566151"/>
    <lineage>
        <taxon>Eukaryota</taxon>
        <taxon>Metazoa</taxon>
        <taxon>Chordata</taxon>
        <taxon>Craniata</taxon>
        <taxon>Vertebrata</taxon>
        <taxon>Euteleostomi</taxon>
        <taxon>Archelosauria</taxon>
        <taxon>Archosauria</taxon>
        <taxon>Dinosauria</taxon>
        <taxon>Saurischia</taxon>
        <taxon>Theropoda</taxon>
        <taxon>Coelurosauria</taxon>
        <taxon>Aves</taxon>
        <taxon>Neognathae</taxon>
        <taxon>Neoaves</taxon>
        <taxon>Telluraves</taxon>
        <taxon>Australaves</taxon>
        <taxon>Passeriformes</taxon>
        <taxon>Thamnophilidae</taxon>
        <taxon>Willisornis</taxon>
    </lineage>
</organism>
<evidence type="ECO:0000256" key="6">
    <source>
        <dbReference type="ARBA" id="ARBA00022918"/>
    </source>
</evidence>